<dbReference type="PANTHER" id="PTHR45947">
    <property type="entry name" value="SULFOQUINOVOSYL TRANSFERASE SQD2"/>
    <property type="match status" value="1"/>
</dbReference>
<dbReference type="EMBL" id="JANHAX010000003">
    <property type="protein sequence ID" value="MDQ2090271.1"/>
    <property type="molecule type" value="Genomic_DNA"/>
</dbReference>
<evidence type="ECO:0000313" key="3">
    <source>
        <dbReference type="EMBL" id="MDQ2090271.1"/>
    </source>
</evidence>
<name>A0AAE3WBQ1_9RHOB</name>
<evidence type="ECO:0000313" key="4">
    <source>
        <dbReference type="Proteomes" id="UP001226762"/>
    </source>
</evidence>
<dbReference type="Pfam" id="PF00534">
    <property type="entry name" value="Glycos_transf_1"/>
    <property type="match status" value="1"/>
</dbReference>
<reference evidence="3" key="2">
    <citation type="submission" date="2023-02" db="EMBL/GenBank/DDBJ databases">
        <title>'Rhodoalgimonas zhirmunskyi' gen. nov., isolated from a red alga.</title>
        <authorList>
            <person name="Nedashkovskaya O.I."/>
            <person name="Otstavnykh N.Y."/>
            <person name="Bystritskaya E.P."/>
            <person name="Balabanova L.A."/>
            <person name="Isaeva M.P."/>
        </authorList>
    </citation>
    <scope>NUCLEOTIDE SEQUENCE</scope>
    <source>
        <strain evidence="3">KCTC 52189</strain>
    </source>
</reference>
<dbReference type="Gene3D" id="3.40.50.2000">
    <property type="entry name" value="Glycogen Phosphorylase B"/>
    <property type="match status" value="2"/>
</dbReference>
<evidence type="ECO:0000259" key="1">
    <source>
        <dbReference type="Pfam" id="PF00534"/>
    </source>
</evidence>
<keyword evidence="3" id="KW-0328">Glycosyltransferase</keyword>
<dbReference type="SUPFAM" id="SSF53756">
    <property type="entry name" value="UDP-Glycosyltransferase/glycogen phosphorylase"/>
    <property type="match status" value="1"/>
</dbReference>
<dbReference type="AlphaFoldDB" id="A0AAE3WBQ1"/>
<protein>
    <submittedName>
        <fullName evidence="3">Glycosyltransferase</fullName>
        <ecNumber evidence="3">2.4.-.-</ecNumber>
    </submittedName>
</protein>
<feature type="domain" description="Glycosyl transferase family 1" evidence="1">
    <location>
        <begin position="239"/>
        <end position="346"/>
    </location>
</feature>
<gene>
    <name evidence="3" type="ORF">NO357_10220</name>
</gene>
<accession>A0AAE3WBQ1</accession>
<keyword evidence="4" id="KW-1185">Reference proteome</keyword>
<feature type="domain" description="Glycosyltransferase subfamily 4-like N-terminal" evidence="2">
    <location>
        <begin position="18"/>
        <end position="215"/>
    </location>
</feature>
<proteinExistence type="predicted"/>
<comment type="caution">
    <text evidence="3">The sequence shown here is derived from an EMBL/GenBank/DDBJ whole genome shotgun (WGS) entry which is preliminary data.</text>
</comment>
<dbReference type="Pfam" id="PF13439">
    <property type="entry name" value="Glyco_transf_4"/>
    <property type="match status" value="1"/>
</dbReference>
<sequence length="412" mass="45618">MSDIHILVANVFFAPYSYGGATVVAEQVARELVRQTSARVSVVSMVQDDSLVPYKPIKSQTGGIVNYIINVPRHRSYAELYDNPQVTQIVARLMDFLDPDLLHAHCIQDMGAGIFSAAKARDIPVILSVHDFWWLCDRQFMIKPDQSYCGQDPIRIEACRGCVDDFSAARTRRDYLLAQAAHIDLVTYPSRFALELSENSGFAPGKGVVWENGVRLPGPGFFEAQAARRARDGTLSFGFLGGPSQIKGWPLLRRAFSQLDRQDYRLLLVDGSLDGTWWEDVDLKTLKGDVEIYPRFSQDEMDAFYAEIDVLLFLSQWKETFGLAIREAVSRGIPVIQTDSGGTVEHAFADPSRLIPIGAGADALVSQLNAAFKQDHAGISPGTVSSFTEQALRFAELATPLIRKTKADAPEQ</sequence>
<reference evidence="3" key="1">
    <citation type="submission" date="2022-07" db="EMBL/GenBank/DDBJ databases">
        <authorList>
            <person name="Otstavnykh N."/>
            <person name="Isaeva M."/>
            <person name="Bystritskaya E."/>
        </authorList>
    </citation>
    <scope>NUCLEOTIDE SEQUENCE</scope>
    <source>
        <strain evidence="3">KCTC 52189</strain>
    </source>
</reference>
<dbReference type="GO" id="GO:0016757">
    <property type="term" value="F:glycosyltransferase activity"/>
    <property type="evidence" value="ECO:0007669"/>
    <property type="project" value="UniProtKB-KW"/>
</dbReference>
<dbReference type="EC" id="2.4.-.-" evidence="3"/>
<dbReference type="PANTHER" id="PTHR45947:SF13">
    <property type="entry name" value="TRANSFERASE"/>
    <property type="match status" value="1"/>
</dbReference>
<evidence type="ECO:0000259" key="2">
    <source>
        <dbReference type="Pfam" id="PF13439"/>
    </source>
</evidence>
<dbReference type="RefSeq" id="WP_306735560.1">
    <property type="nucleotide sequence ID" value="NZ_JANHAX010000003.1"/>
</dbReference>
<dbReference type="InterPro" id="IPR028098">
    <property type="entry name" value="Glyco_trans_4-like_N"/>
</dbReference>
<dbReference type="InterPro" id="IPR001296">
    <property type="entry name" value="Glyco_trans_1"/>
</dbReference>
<dbReference type="Proteomes" id="UP001226762">
    <property type="component" value="Unassembled WGS sequence"/>
</dbReference>
<organism evidence="3 4">
    <name type="scientific">Marimonas arenosa</name>
    <dbReference type="NCBI Taxonomy" id="1795305"/>
    <lineage>
        <taxon>Bacteria</taxon>
        <taxon>Pseudomonadati</taxon>
        <taxon>Pseudomonadota</taxon>
        <taxon>Alphaproteobacteria</taxon>
        <taxon>Rhodobacterales</taxon>
        <taxon>Paracoccaceae</taxon>
        <taxon>Marimonas</taxon>
    </lineage>
</organism>
<dbReference type="InterPro" id="IPR050194">
    <property type="entry name" value="Glycosyltransferase_grp1"/>
</dbReference>
<keyword evidence="3" id="KW-0808">Transferase</keyword>